<dbReference type="InterPro" id="IPR029044">
    <property type="entry name" value="Nucleotide-diphossugar_trans"/>
</dbReference>
<keyword evidence="6" id="KW-0997">Cell inner membrane</keyword>
<evidence type="ECO:0000256" key="4">
    <source>
        <dbReference type="ARBA" id="ARBA00020585"/>
    </source>
</evidence>
<keyword evidence="8 14" id="KW-0808">Transferase</keyword>
<evidence type="ECO:0000256" key="7">
    <source>
        <dbReference type="ARBA" id="ARBA00022676"/>
    </source>
</evidence>
<dbReference type="NCBIfam" id="NF003958">
    <property type="entry name" value="PRK05454.2-1"/>
    <property type="match status" value="1"/>
</dbReference>
<dbReference type="EMBL" id="CP150951">
    <property type="protein sequence ID" value="WZC50419.1"/>
    <property type="molecule type" value="Genomic_DNA"/>
</dbReference>
<evidence type="ECO:0000256" key="10">
    <source>
        <dbReference type="ARBA" id="ARBA00022989"/>
    </source>
</evidence>
<feature type="transmembrane region" description="Helical" evidence="12">
    <location>
        <begin position="442"/>
        <end position="467"/>
    </location>
</feature>
<evidence type="ECO:0000313" key="15">
    <source>
        <dbReference type="Proteomes" id="UP001440612"/>
    </source>
</evidence>
<name>A0ABZ2V773_9RHOB</name>
<dbReference type="InterPro" id="IPR050321">
    <property type="entry name" value="Glycosyltr_2/OpgH_subfam"/>
</dbReference>
<protein>
    <recommendedName>
        <fullName evidence="4">Glucans biosynthesis glucosyltransferase H</fullName>
    </recommendedName>
</protein>
<dbReference type="Gene3D" id="3.90.550.10">
    <property type="entry name" value="Spore Coat Polysaccharide Biosynthesis Protein SpsA, Chain A"/>
    <property type="match status" value="1"/>
</dbReference>
<comment type="subcellular location">
    <subcellularLocation>
        <location evidence="1">Cell inner membrane</location>
        <topology evidence="1">Multi-pass membrane protein</topology>
    </subcellularLocation>
</comment>
<dbReference type="Proteomes" id="UP001440612">
    <property type="component" value="Chromosome"/>
</dbReference>
<keyword evidence="10 12" id="KW-1133">Transmembrane helix</keyword>
<gene>
    <name evidence="14" type="primary">mdoH</name>
    <name evidence="14" type="ORF">AABB29_07250</name>
</gene>
<accession>A0ABZ2V773</accession>
<dbReference type="PANTHER" id="PTHR43867:SF5">
    <property type="entry name" value="GLUCANS BIOSYNTHESIS GLUCOSYLTRANSFERASE H"/>
    <property type="match status" value="1"/>
</dbReference>
<proteinExistence type="inferred from homology"/>
<dbReference type="Pfam" id="PF13632">
    <property type="entry name" value="Glyco_trans_2_3"/>
    <property type="match status" value="1"/>
</dbReference>
<feature type="transmembrane region" description="Helical" evidence="12">
    <location>
        <begin position="546"/>
        <end position="571"/>
    </location>
</feature>
<feature type="transmembrane region" description="Helical" evidence="12">
    <location>
        <begin position="391"/>
        <end position="414"/>
    </location>
</feature>
<dbReference type="NCBIfam" id="NF003962">
    <property type="entry name" value="PRK05454.2-5"/>
    <property type="match status" value="1"/>
</dbReference>
<comment type="similarity">
    <text evidence="3">Belongs to the glycosyltransferase 2 family. OpgH subfamily.</text>
</comment>
<keyword evidence="11 12" id="KW-0472">Membrane</keyword>
<organism evidence="14 15">
    <name type="scientific">Yoonia phaeophyticola</name>
    <dbReference type="NCBI Taxonomy" id="3137369"/>
    <lineage>
        <taxon>Bacteria</taxon>
        <taxon>Pseudomonadati</taxon>
        <taxon>Pseudomonadota</taxon>
        <taxon>Alphaproteobacteria</taxon>
        <taxon>Rhodobacterales</taxon>
        <taxon>Paracoccaceae</taxon>
        <taxon>Yoonia</taxon>
    </lineage>
</organism>
<evidence type="ECO:0000256" key="12">
    <source>
        <dbReference type="SAM" id="Phobius"/>
    </source>
</evidence>
<feature type="transmembrane region" description="Helical" evidence="12">
    <location>
        <begin position="77"/>
        <end position="104"/>
    </location>
</feature>
<keyword evidence="9 12" id="KW-0812">Transmembrane</keyword>
<dbReference type="GO" id="GO:0016757">
    <property type="term" value="F:glycosyltransferase activity"/>
    <property type="evidence" value="ECO:0007669"/>
    <property type="project" value="UniProtKB-KW"/>
</dbReference>
<sequence>MPYAAADMPARAPLAMSPQTFSKVTHKRDIGASPGRTGVRLWRLAAFGPTIVLSAMICYWLIQYLSQGGVSKVDAAVVALVALTSLWLIFSVTTACLGLVSFMLTRGRVMRHDPAQIQMDVALLVPVYNEPPWDVFGNASAMLRELANGPGAGRYSLFILSDTRDPDIAALEERAFAALKRDMAGSIEVHYRRRSENTDKKVGNIADWIENWGAAYDAMLVLDADSLMSGRAIRHLASALAADPSAGLIQSRPMLIGAETLFGRVQQFSNSVYGWLVAEGLSSWSQQEGNYWGHNAIIRTRAFAESARLPYLRGWRGTSQLLLSHDFVEAGMLRRAGWAVRLLPRVTGSYEETPQTLIDYALRDRRWCHGNMQHLRILAARGFHMISRVHLLQGALAFLMSPAWLAAIVLWAFVSVRDDSAVGYFSQANPLMPIWPEATTNMAWFFLLFVYGMLLFPKIAGAVIFGLQPRTRTAYGSRRVYIGSIMIELFLAVLYAPIMMVQHTIATFHALLGLGGGWSPQNRGSGGYGWWASLRFHWIETVFGTALLGGVIFADVSLLILPIAISLAAAVPLSRLSSVPVANAASRVIRLDTPHTLIEPKIVKLARRERAWMKAILLDRPAGPGSIAAE</sequence>
<feature type="domain" description="Glycosyltransferase 2-like" evidence="13">
    <location>
        <begin position="220"/>
        <end position="454"/>
    </location>
</feature>
<evidence type="ECO:0000256" key="1">
    <source>
        <dbReference type="ARBA" id="ARBA00004429"/>
    </source>
</evidence>
<evidence type="ECO:0000256" key="11">
    <source>
        <dbReference type="ARBA" id="ARBA00023136"/>
    </source>
</evidence>
<evidence type="ECO:0000259" key="13">
    <source>
        <dbReference type="Pfam" id="PF13632"/>
    </source>
</evidence>
<dbReference type="RefSeq" id="WP_341368521.1">
    <property type="nucleotide sequence ID" value="NZ_CP150951.2"/>
</dbReference>
<evidence type="ECO:0000256" key="8">
    <source>
        <dbReference type="ARBA" id="ARBA00022679"/>
    </source>
</evidence>
<evidence type="ECO:0000256" key="6">
    <source>
        <dbReference type="ARBA" id="ARBA00022519"/>
    </source>
</evidence>
<keyword evidence="15" id="KW-1185">Reference proteome</keyword>
<evidence type="ECO:0000256" key="3">
    <source>
        <dbReference type="ARBA" id="ARBA00009337"/>
    </source>
</evidence>
<dbReference type="PANTHER" id="PTHR43867">
    <property type="entry name" value="CELLULOSE SYNTHASE CATALYTIC SUBUNIT A [UDP-FORMING]"/>
    <property type="match status" value="1"/>
</dbReference>
<feature type="transmembrane region" description="Helical" evidence="12">
    <location>
        <begin position="479"/>
        <end position="498"/>
    </location>
</feature>
<keyword evidence="7 14" id="KW-0328">Glycosyltransferase</keyword>
<evidence type="ECO:0000313" key="14">
    <source>
        <dbReference type="EMBL" id="WZC50419.1"/>
    </source>
</evidence>
<dbReference type="SUPFAM" id="SSF53448">
    <property type="entry name" value="Nucleotide-diphospho-sugar transferases"/>
    <property type="match status" value="1"/>
</dbReference>
<feature type="transmembrane region" description="Helical" evidence="12">
    <location>
        <begin position="41"/>
        <end position="62"/>
    </location>
</feature>
<reference evidence="15" key="1">
    <citation type="submission" date="2024-04" db="EMBL/GenBank/DDBJ databases">
        <title>Phylogenomic analyses of a clade within the roseobacter group suggest taxonomic reassignments of species of the genera Aestuariivita, Citreicella, Loktanella, Nautella, Pelagibaca, Ruegeria, Thalassobius, Thiobacimonas and Tropicibacter, and the proposal o.</title>
        <authorList>
            <person name="Jeon C.O."/>
        </authorList>
    </citation>
    <scope>NUCLEOTIDE SEQUENCE [LARGE SCALE GENOMIC DNA]</scope>
    <source>
        <strain evidence="15">BS5-3</strain>
    </source>
</reference>
<comment type="pathway">
    <text evidence="2">Glycan metabolism; osmoregulated periplasmic glucan (OPG) biosynthesis.</text>
</comment>
<keyword evidence="5" id="KW-1003">Cell membrane</keyword>
<evidence type="ECO:0000256" key="2">
    <source>
        <dbReference type="ARBA" id="ARBA00005001"/>
    </source>
</evidence>
<dbReference type="InterPro" id="IPR001173">
    <property type="entry name" value="Glyco_trans_2-like"/>
</dbReference>
<evidence type="ECO:0000256" key="5">
    <source>
        <dbReference type="ARBA" id="ARBA00022475"/>
    </source>
</evidence>
<evidence type="ECO:0000256" key="9">
    <source>
        <dbReference type="ARBA" id="ARBA00022692"/>
    </source>
</evidence>